<feature type="compositionally biased region" description="Pro residues" evidence="1">
    <location>
        <begin position="16"/>
        <end position="25"/>
    </location>
</feature>
<evidence type="ECO:0000313" key="3">
    <source>
        <dbReference type="Proteomes" id="UP000053144"/>
    </source>
</evidence>
<protein>
    <submittedName>
        <fullName evidence="2">Uncharacterized protein</fullName>
    </submittedName>
</protein>
<gene>
    <name evidence="2" type="ORF">LR48_Vigan02g103000</name>
</gene>
<feature type="region of interest" description="Disordered" evidence="1">
    <location>
        <begin position="1"/>
        <end position="28"/>
    </location>
</feature>
<organism evidence="2 3">
    <name type="scientific">Phaseolus angularis</name>
    <name type="common">Azuki bean</name>
    <name type="synonym">Vigna angularis</name>
    <dbReference type="NCBI Taxonomy" id="3914"/>
    <lineage>
        <taxon>Eukaryota</taxon>
        <taxon>Viridiplantae</taxon>
        <taxon>Streptophyta</taxon>
        <taxon>Embryophyta</taxon>
        <taxon>Tracheophyta</taxon>
        <taxon>Spermatophyta</taxon>
        <taxon>Magnoliopsida</taxon>
        <taxon>eudicotyledons</taxon>
        <taxon>Gunneridae</taxon>
        <taxon>Pentapetalae</taxon>
        <taxon>rosids</taxon>
        <taxon>fabids</taxon>
        <taxon>Fabales</taxon>
        <taxon>Fabaceae</taxon>
        <taxon>Papilionoideae</taxon>
        <taxon>50 kb inversion clade</taxon>
        <taxon>NPAAA clade</taxon>
        <taxon>indigoferoid/millettioid clade</taxon>
        <taxon>Phaseoleae</taxon>
        <taxon>Vigna</taxon>
    </lineage>
</organism>
<dbReference type="AlphaFoldDB" id="A0A0L9TWF4"/>
<dbReference type="Proteomes" id="UP000053144">
    <property type="component" value="Chromosome 2"/>
</dbReference>
<reference evidence="3" key="1">
    <citation type="journal article" date="2015" name="Proc. Natl. Acad. Sci. U.S.A.">
        <title>Genome sequencing of adzuki bean (Vigna angularis) provides insight into high starch and low fat accumulation and domestication.</title>
        <authorList>
            <person name="Yang K."/>
            <person name="Tian Z."/>
            <person name="Chen C."/>
            <person name="Luo L."/>
            <person name="Zhao B."/>
            <person name="Wang Z."/>
            <person name="Yu L."/>
            <person name="Li Y."/>
            <person name="Sun Y."/>
            <person name="Li W."/>
            <person name="Chen Y."/>
            <person name="Li Y."/>
            <person name="Zhang Y."/>
            <person name="Ai D."/>
            <person name="Zhao J."/>
            <person name="Shang C."/>
            <person name="Ma Y."/>
            <person name="Wu B."/>
            <person name="Wang M."/>
            <person name="Gao L."/>
            <person name="Sun D."/>
            <person name="Zhang P."/>
            <person name="Guo F."/>
            <person name="Wang W."/>
            <person name="Li Y."/>
            <person name="Wang J."/>
            <person name="Varshney R.K."/>
            <person name="Wang J."/>
            <person name="Ling H.Q."/>
            <person name="Wan P."/>
        </authorList>
    </citation>
    <scope>NUCLEOTIDE SEQUENCE</scope>
    <source>
        <strain evidence="3">cv. Jingnong 6</strain>
    </source>
</reference>
<sequence length="240" mass="27023">MKQKSDNRLPLSEGGDPPPPPLPPPWHEKWKLAHLRSSGSYTSDSVREISERIDSLVEQSFQGIKQFFRSSSRPSSYGFSKEYEQRLKQDITKEITMEITKKVRAYLYDEVTEMLMRQFQQQFKSYCMRPQPSLVAEHVVLPTSRSNKGSSSAPGVPGDNMDDTRPCQLYVVHVTETMLVARGTVFEAATIVHGMELGEDQQTNREGSPTLKKIHLSENDPLGALHELSNISADAPMIVS</sequence>
<name>A0A0L9TWF4_PHAAN</name>
<dbReference type="Gramene" id="KOM34880">
    <property type="protein sequence ID" value="KOM34880"/>
    <property type="gene ID" value="LR48_Vigan02g103000"/>
</dbReference>
<evidence type="ECO:0000256" key="1">
    <source>
        <dbReference type="SAM" id="MobiDB-lite"/>
    </source>
</evidence>
<evidence type="ECO:0000313" key="2">
    <source>
        <dbReference type="EMBL" id="KOM34880.1"/>
    </source>
</evidence>
<dbReference type="EMBL" id="CM003372">
    <property type="protein sequence ID" value="KOM34880.1"/>
    <property type="molecule type" value="Genomic_DNA"/>
</dbReference>
<proteinExistence type="predicted"/>
<accession>A0A0L9TWF4</accession>